<dbReference type="InterPro" id="IPR006026">
    <property type="entry name" value="Peptidase_Metallo"/>
</dbReference>
<dbReference type="SUPFAM" id="SSF55486">
    <property type="entry name" value="Metalloproteases ('zincins'), catalytic domain"/>
    <property type="match status" value="1"/>
</dbReference>
<proteinExistence type="predicted"/>
<dbReference type="Proteomes" id="UP000800096">
    <property type="component" value="Unassembled WGS sequence"/>
</dbReference>
<sequence>MLALVLLVLLSAFAAACPPYFNDFTYLGNDTHSTTDLIRNIVNNNPQLGWDEIVSSTGPPLSTWPGGSIPFCFDQPSTREHLEADLQEAWNLWSNKLGPAGEQHGHKLQFYEYIFWPENWQYCYKERKNDNDPWEWNTNVPYGVAVIMEAVVRVPGLNPSAVVGYIPPDWPNGHMAGRMGLRLNQAQAGDYGTHQAWIAALAHELGHIFGLWHEHQRPDRDHYVRFFCPALPGYEAAKVDVDQAGIHTMDQVCADSLLAASYGFHEINNFDTTHHLDPASIVVGQNWFWIQNYPERDYDETSIMHYDSNAAHWNSNEEKMYVCLTFWYDRGPDFWPPAQFDKDDLEFVYTNFEPSEEDIKVIKWLYAWSNPN</sequence>
<accession>A0A6A5QPA7</accession>
<dbReference type="AlphaFoldDB" id="A0A6A5QPA7"/>
<keyword evidence="4" id="KW-1185">Reference proteome</keyword>
<dbReference type="InterPro" id="IPR024079">
    <property type="entry name" value="MetalloPept_cat_dom_sf"/>
</dbReference>
<feature type="chain" id="PRO_5033104951" description="Metalloendopeptidase" evidence="1">
    <location>
        <begin position="17"/>
        <end position="372"/>
    </location>
</feature>
<evidence type="ECO:0000259" key="2">
    <source>
        <dbReference type="SMART" id="SM00235"/>
    </source>
</evidence>
<dbReference type="PRINTS" id="PR00480">
    <property type="entry name" value="ASTACIN"/>
</dbReference>
<dbReference type="GO" id="GO:0004222">
    <property type="term" value="F:metalloendopeptidase activity"/>
    <property type="evidence" value="ECO:0007669"/>
    <property type="project" value="UniProtKB-UniRule"/>
</dbReference>
<protein>
    <recommendedName>
        <fullName evidence="1">Metalloendopeptidase</fullName>
        <ecNumber evidence="1">3.4.24.-</ecNumber>
    </recommendedName>
</protein>
<feature type="domain" description="Peptidase metallopeptidase" evidence="2">
    <location>
        <begin position="60"/>
        <end position="252"/>
    </location>
</feature>
<dbReference type="EMBL" id="ML979134">
    <property type="protein sequence ID" value="KAF1917505.1"/>
    <property type="molecule type" value="Genomic_DNA"/>
</dbReference>
<dbReference type="InterPro" id="IPR001506">
    <property type="entry name" value="Peptidase_M12A"/>
</dbReference>
<name>A0A6A5QPA7_AMPQU</name>
<keyword evidence="1" id="KW-0378">Hydrolase</keyword>
<comment type="cofactor">
    <cofactor evidence="1">
        <name>Zn(2+)</name>
        <dbReference type="ChEBI" id="CHEBI:29105"/>
    </cofactor>
    <text evidence="1">Binds 1 zinc ion per subunit.</text>
</comment>
<keyword evidence="1" id="KW-0645">Protease</keyword>
<keyword evidence="1" id="KW-0482">Metalloprotease</keyword>
<reference evidence="3" key="1">
    <citation type="journal article" date="2020" name="Stud. Mycol.">
        <title>101 Dothideomycetes genomes: a test case for predicting lifestyles and emergence of pathogens.</title>
        <authorList>
            <person name="Haridas S."/>
            <person name="Albert R."/>
            <person name="Binder M."/>
            <person name="Bloem J."/>
            <person name="Labutti K."/>
            <person name="Salamov A."/>
            <person name="Andreopoulos B."/>
            <person name="Baker S."/>
            <person name="Barry K."/>
            <person name="Bills G."/>
            <person name="Bluhm B."/>
            <person name="Cannon C."/>
            <person name="Castanera R."/>
            <person name="Culley D."/>
            <person name="Daum C."/>
            <person name="Ezra D."/>
            <person name="Gonzalez J."/>
            <person name="Henrissat B."/>
            <person name="Kuo A."/>
            <person name="Liang C."/>
            <person name="Lipzen A."/>
            <person name="Lutzoni F."/>
            <person name="Magnuson J."/>
            <person name="Mondo S."/>
            <person name="Nolan M."/>
            <person name="Ohm R."/>
            <person name="Pangilinan J."/>
            <person name="Park H.-J."/>
            <person name="Ramirez L."/>
            <person name="Alfaro M."/>
            <person name="Sun H."/>
            <person name="Tritt A."/>
            <person name="Yoshinaga Y."/>
            <person name="Zwiers L.-H."/>
            <person name="Turgeon B."/>
            <person name="Goodwin S."/>
            <person name="Spatafora J."/>
            <person name="Crous P."/>
            <person name="Grigoriev I."/>
        </authorList>
    </citation>
    <scope>NUCLEOTIDE SEQUENCE</scope>
    <source>
        <strain evidence="3">HMLAC05119</strain>
    </source>
</reference>
<dbReference type="PANTHER" id="PTHR10127">
    <property type="entry name" value="DISCOIDIN, CUB, EGF, LAMININ , AND ZINC METALLOPROTEASE DOMAIN CONTAINING"/>
    <property type="match status" value="1"/>
</dbReference>
<evidence type="ECO:0000256" key="1">
    <source>
        <dbReference type="RuleBase" id="RU361183"/>
    </source>
</evidence>
<keyword evidence="1" id="KW-0479">Metal-binding</keyword>
<dbReference type="PANTHER" id="PTHR10127:SF850">
    <property type="entry name" value="METALLOENDOPEPTIDASE"/>
    <property type="match status" value="1"/>
</dbReference>
<dbReference type="GO" id="GO:0006508">
    <property type="term" value="P:proteolysis"/>
    <property type="evidence" value="ECO:0007669"/>
    <property type="project" value="UniProtKB-KW"/>
</dbReference>
<gene>
    <name evidence="3" type="ORF">BDU57DRAFT_593882</name>
</gene>
<feature type="signal peptide" evidence="1">
    <location>
        <begin position="1"/>
        <end position="16"/>
    </location>
</feature>
<dbReference type="OrthoDB" id="291007at2759"/>
<evidence type="ECO:0000313" key="4">
    <source>
        <dbReference type="Proteomes" id="UP000800096"/>
    </source>
</evidence>
<dbReference type="Gene3D" id="3.40.390.10">
    <property type="entry name" value="Collagenase (Catalytic Domain)"/>
    <property type="match status" value="1"/>
</dbReference>
<evidence type="ECO:0000313" key="3">
    <source>
        <dbReference type="EMBL" id="KAF1917505.1"/>
    </source>
</evidence>
<dbReference type="GO" id="GO:0008270">
    <property type="term" value="F:zinc ion binding"/>
    <property type="evidence" value="ECO:0007669"/>
    <property type="project" value="InterPro"/>
</dbReference>
<keyword evidence="1" id="KW-0862">Zinc</keyword>
<keyword evidence="1" id="KW-0732">Signal</keyword>
<dbReference type="SMART" id="SM00235">
    <property type="entry name" value="ZnMc"/>
    <property type="match status" value="1"/>
</dbReference>
<organism evidence="3 4">
    <name type="scientific">Ampelomyces quisqualis</name>
    <name type="common">Powdery mildew agent</name>
    <dbReference type="NCBI Taxonomy" id="50730"/>
    <lineage>
        <taxon>Eukaryota</taxon>
        <taxon>Fungi</taxon>
        <taxon>Dikarya</taxon>
        <taxon>Ascomycota</taxon>
        <taxon>Pezizomycotina</taxon>
        <taxon>Dothideomycetes</taxon>
        <taxon>Pleosporomycetidae</taxon>
        <taxon>Pleosporales</taxon>
        <taxon>Pleosporineae</taxon>
        <taxon>Phaeosphaeriaceae</taxon>
        <taxon>Ampelomyces</taxon>
    </lineage>
</organism>
<dbReference type="Pfam" id="PF01400">
    <property type="entry name" value="Astacin"/>
    <property type="match status" value="1"/>
</dbReference>
<dbReference type="EC" id="3.4.24.-" evidence="1"/>